<feature type="transmembrane region" description="Helical" evidence="5">
    <location>
        <begin position="168"/>
        <end position="188"/>
    </location>
</feature>
<dbReference type="GO" id="GO:0016020">
    <property type="term" value="C:membrane"/>
    <property type="evidence" value="ECO:0007669"/>
    <property type="project" value="UniProtKB-SubCell"/>
</dbReference>
<name>J9H998_9ZZZZ</name>
<sequence length="226" mass="25426">MNNLPTITKNLLIINVLCFFGGVVATKYGIRLNDLLGLHFFMASDFNVAQLITYMFMHGNFEHIFFNMFALWMFGRTLEQVFGPKRFLTYYLVCGIGAGLIQEGVQYIQYVTQLAHYDSVNTGMGIIPMAEYLNLMTTVGASGAIYGILLAFGMLFPNSEMFVFPLPFPIKAKFFVIGYAALELFLGLGASGDGVAHFAHLGGMVFGFLLLTYWRKNNKNHGRFYY</sequence>
<evidence type="ECO:0000256" key="1">
    <source>
        <dbReference type="ARBA" id="ARBA00004141"/>
    </source>
</evidence>
<dbReference type="InterPro" id="IPR050925">
    <property type="entry name" value="Rhomboid_protease_S54"/>
</dbReference>
<dbReference type="GO" id="GO:0004252">
    <property type="term" value="F:serine-type endopeptidase activity"/>
    <property type="evidence" value="ECO:0007669"/>
    <property type="project" value="InterPro"/>
</dbReference>
<dbReference type="SUPFAM" id="SSF144091">
    <property type="entry name" value="Rhomboid-like"/>
    <property type="match status" value="1"/>
</dbReference>
<dbReference type="Pfam" id="PF01694">
    <property type="entry name" value="Rhomboid"/>
    <property type="match status" value="1"/>
</dbReference>
<feature type="transmembrane region" description="Helical" evidence="5">
    <location>
        <begin position="87"/>
        <end position="112"/>
    </location>
</feature>
<dbReference type="EMBL" id="AMCI01000005">
    <property type="protein sequence ID" value="EJX11080.1"/>
    <property type="molecule type" value="Genomic_DNA"/>
</dbReference>
<keyword evidence="2 5" id="KW-0812">Transmembrane</keyword>
<reference evidence="7" key="1">
    <citation type="journal article" date="2012" name="PLoS ONE">
        <title>Gene sets for utilization of primary and secondary nutrition supplies in the distal gut of endangered iberian lynx.</title>
        <authorList>
            <person name="Alcaide M."/>
            <person name="Messina E."/>
            <person name="Richter M."/>
            <person name="Bargiela R."/>
            <person name="Peplies J."/>
            <person name="Huws S.A."/>
            <person name="Newbold C.J."/>
            <person name="Golyshin P.N."/>
            <person name="Simon M.A."/>
            <person name="Lopez G."/>
            <person name="Yakimov M.M."/>
            <person name="Ferrer M."/>
        </authorList>
    </citation>
    <scope>NUCLEOTIDE SEQUENCE</scope>
</reference>
<feature type="transmembrane region" description="Helical" evidence="5">
    <location>
        <begin position="12"/>
        <end position="31"/>
    </location>
</feature>
<evidence type="ECO:0000313" key="7">
    <source>
        <dbReference type="EMBL" id="EJX11080.1"/>
    </source>
</evidence>
<dbReference type="PANTHER" id="PTHR43731:SF26">
    <property type="entry name" value="RHOMBOID-LIKE PROTEIN 10, CHLOROPLASTIC"/>
    <property type="match status" value="1"/>
</dbReference>
<dbReference type="AlphaFoldDB" id="J9H998"/>
<organism evidence="7">
    <name type="scientific">gut metagenome</name>
    <dbReference type="NCBI Taxonomy" id="749906"/>
    <lineage>
        <taxon>unclassified sequences</taxon>
        <taxon>metagenomes</taxon>
        <taxon>organismal metagenomes</taxon>
    </lineage>
</organism>
<proteinExistence type="predicted"/>
<dbReference type="Gene3D" id="1.20.1540.10">
    <property type="entry name" value="Rhomboid-like"/>
    <property type="match status" value="1"/>
</dbReference>
<evidence type="ECO:0000256" key="2">
    <source>
        <dbReference type="ARBA" id="ARBA00022692"/>
    </source>
</evidence>
<gene>
    <name evidence="7" type="ORF">EVA_00197</name>
</gene>
<evidence type="ECO:0000256" key="5">
    <source>
        <dbReference type="SAM" id="Phobius"/>
    </source>
</evidence>
<feature type="transmembrane region" description="Helical" evidence="5">
    <location>
        <begin position="51"/>
        <end position="75"/>
    </location>
</feature>
<dbReference type="PANTHER" id="PTHR43731">
    <property type="entry name" value="RHOMBOID PROTEASE"/>
    <property type="match status" value="1"/>
</dbReference>
<feature type="transmembrane region" description="Helical" evidence="5">
    <location>
        <begin position="194"/>
        <end position="214"/>
    </location>
</feature>
<feature type="transmembrane region" description="Helical" evidence="5">
    <location>
        <begin position="132"/>
        <end position="156"/>
    </location>
</feature>
<keyword evidence="3 5" id="KW-1133">Transmembrane helix</keyword>
<evidence type="ECO:0000256" key="4">
    <source>
        <dbReference type="ARBA" id="ARBA00023136"/>
    </source>
</evidence>
<protein>
    <submittedName>
        <fullName evidence="7">Rhomboid family protein</fullName>
    </submittedName>
</protein>
<evidence type="ECO:0000259" key="6">
    <source>
        <dbReference type="Pfam" id="PF01694"/>
    </source>
</evidence>
<evidence type="ECO:0000256" key="3">
    <source>
        <dbReference type="ARBA" id="ARBA00022989"/>
    </source>
</evidence>
<accession>J9H998</accession>
<comment type="subcellular location">
    <subcellularLocation>
        <location evidence="1">Membrane</location>
        <topology evidence="1">Multi-pass membrane protein</topology>
    </subcellularLocation>
</comment>
<dbReference type="InterPro" id="IPR022764">
    <property type="entry name" value="Peptidase_S54_rhomboid_dom"/>
</dbReference>
<keyword evidence="4 5" id="KW-0472">Membrane</keyword>
<dbReference type="InterPro" id="IPR035952">
    <property type="entry name" value="Rhomboid-like_sf"/>
</dbReference>
<feature type="domain" description="Peptidase S54 rhomboid" evidence="6">
    <location>
        <begin position="48"/>
        <end position="213"/>
    </location>
</feature>
<comment type="caution">
    <text evidence="7">The sequence shown here is derived from an EMBL/GenBank/DDBJ whole genome shotgun (WGS) entry which is preliminary data.</text>
</comment>